<feature type="non-terminal residue" evidence="1">
    <location>
        <position position="1"/>
    </location>
</feature>
<dbReference type="EMBL" id="DVHN01000050">
    <property type="protein sequence ID" value="HIR88169.1"/>
    <property type="molecule type" value="Genomic_DNA"/>
</dbReference>
<proteinExistence type="predicted"/>
<evidence type="ECO:0000313" key="1">
    <source>
        <dbReference type="EMBL" id="HIR88169.1"/>
    </source>
</evidence>
<sequence>PPTKINISLYGASEETYIKLCGIAAKSRVTENIRKLKQIGISFRTIMTVTPYNCMDMEKIYEFSKEENTTLKIGTYTFPPIRQEEQVCGEDIERFSAKEAGRNRIRWEQLLYSKDGFRQKAYKKISECEEIRRISEKRNEKEGSGILCQAGRSAYWITWDGKMRPCGLMTYPEVNILEEGFETAWRQIHTMTKEIRLPKECSNCENKKICRVCAAMCQAETGRFDKRPEYVCKMAEEMKKRYLEEVLADKPQ</sequence>
<protein>
    <submittedName>
        <fullName evidence="1">Radical SAM protein</fullName>
    </submittedName>
</protein>
<comment type="caution">
    <text evidence="1">The sequence shown here is derived from an EMBL/GenBank/DDBJ whole genome shotgun (WGS) entry which is preliminary data.</text>
</comment>
<dbReference type="InterPro" id="IPR058240">
    <property type="entry name" value="rSAM_sf"/>
</dbReference>
<dbReference type="InterPro" id="IPR023885">
    <property type="entry name" value="4Fe4S-binding_SPASM_dom"/>
</dbReference>
<reference evidence="1" key="2">
    <citation type="journal article" date="2021" name="PeerJ">
        <title>Extensive microbial diversity within the chicken gut microbiome revealed by metagenomics and culture.</title>
        <authorList>
            <person name="Gilroy R."/>
            <person name="Ravi A."/>
            <person name="Getino M."/>
            <person name="Pursley I."/>
            <person name="Horton D.L."/>
            <person name="Alikhan N.F."/>
            <person name="Baker D."/>
            <person name="Gharbi K."/>
            <person name="Hall N."/>
            <person name="Watson M."/>
            <person name="Adriaenssens E.M."/>
            <person name="Foster-Nyarko E."/>
            <person name="Jarju S."/>
            <person name="Secka A."/>
            <person name="Antonio M."/>
            <person name="Oren A."/>
            <person name="Chaudhuri R.R."/>
            <person name="La Ragione R."/>
            <person name="Hildebrand F."/>
            <person name="Pallen M.J."/>
        </authorList>
    </citation>
    <scope>NUCLEOTIDE SEQUENCE</scope>
    <source>
        <strain evidence="1">ChiW13-3771</strain>
    </source>
</reference>
<dbReference type="AlphaFoldDB" id="A0A9D1JCP9"/>
<organism evidence="1 2">
    <name type="scientific">Candidatus Fimimorpha faecalis</name>
    <dbReference type="NCBI Taxonomy" id="2840824"/>
    <lineage>
        <taxon>Bacteria</taxon>
        <taxon>Bacillati</taxon>
        <taxon>Bacillota</taxon>
        <taxon>Clostridia</taxon>
        <taxon>Eubacteriales</taxon>
        <taxon>Candidatus Fimimorpha</taxon>
    </lineage>
</organism>
<gene>
    <name evidence="1" type="ORF">IAC96_04385</name>
</gene>
<dbReference type="PANTHER" id="PTHR11228">
    <property type="entry name" value="RADICAL SAM DOMAIN PROTEIN"/>
    <property type="match status" value="1"/>
</dbReference>
<dbReference type="NCBIfam" id="TIGR04085">
    <property type="entry name" value="rSAM_more_4Fe4S"/>
    <property type="match status" value="1"/>
</dbReference>
<evidence type="ECO:0000313" key="2">
    <source>
        <dbReference type="Proteomes" id="UP000824201"/>
    </source>
</evidence>
<reference evidence="1" key="1">
    <citation type="submission" date="2020-10" db="EMBL/GenBank/DDBJ databases">
        <authorList>
            <person name="Gilroy R."/>
        </authorList>
    </citation>
    <scope>NUCLEOTIDE SEQUENCE</scope>
    <source>
        <strain evidence="1">ChiW13-3771</strain>
    </source>
</reference>
<name>A0A9D1JCP9_9FIRM</name>
<dbReference type="Proteomes" id="UP000824201">
    <property type="component" value="Unassembled WGS sequence"/>
</dbReference>
<dbReference type="SUPFAM" id="SSF102114">
    <property type="entry name" value="Radical SAM enzymes"/>
    <property type="match status" value="1"/>
</dbReference>
<dbReference type="PANTHER" id="PTHR11228:SF34">
    <property type="entry name" value="TUNGSTEN-CONTAINING ALDEHYDE FERREDOXIN OXIDOREDUCTASE COFACTOR MODIFYING PROTEIN"/>
    <property type="match status" value="1"/>
</dbReference>
<dbReference type="InterPro" id="IPR050377">
    <property type="entry name" value="Radical_SAM_PqqE_MftC-like"/>
</dbReference>
<dbReference type="InterPro" id="IPR013785">
    <property type="entry name" value="Aldolase_TIM"/>
</dbReference>
<accession>A0A9D1JCP9</accession>
<dbReference type="Gene3D" id="3.20.20.70">
    <property type="entry name" value="Aldolase class I"/>
    <property type="match status" value="1"/>
</dbReference>